<accession>A0AAV9XSE2</accession>
<evidence type="ECO:0000256" key="1">
    <source>
        <dbReference type="SAM" id="Phobius"/>
    </source>
</evidence>
<dbReference type="AlphaFoldDB" id="A0AAV9XSE2"/>
<name>A0AAV9XSE2_9CRYT</name>
<keyword evidence="3" id="KW-1185">Reference proteome</keyword>
<gene>
    <name evidence="2" type="ORF">RS030_91562</name>
</gene>
<sequence>MLNILKCKANNKFCILNRVISLSLILLLLLLLIKLGRIKGNNSFNISEIREGIENGNEIIKRKNNKLHRFSKYWLNKYGVPREIPPSSWCNENGVVVSIPVNNNIIKLLNEKVKKMYNKEIPVITEEMIYEEDYDSNTTENRDTKNILKNGEFLVSKGIKISCNGTILIAKSFYEVKGKFINQETTNKLLI</sequence>
<evidence type="ECO:0000313" key="3">
    <source>
        <dbReference type="Proteomes" id="UP001311799"/>
    </source>
</evidence>
<comment type="caution">
    <text evidence="2">The sequence shown here is derived from an EMBL/GenBank/DDBJ whole genome shotgun (WGS) entry which is preliminary data.</text>
</comment>
<proteinExistence type="predicted"/>
<organism evidence="2 3">
    <name type="scientific">Cryptosporidium xiaoi</name>
    <dbReference type="NCBI Taxonomy" id="659607"/>
    <lineage>
        <taxon>Eukaryota</taxon>
        <taxon>Sar</taxon>
        <taxon>Alveolata</taxon>
        <taxon>Apicomplexa</taxon>
        <taxon>Conoidasida</taxon>
        <taxon>Coccidia</taxon>
        <taxon>Eucoccidiorida</taxon>
        <taxon>Eimeriorina</taxon>
        <taxon>Cryptosporidiidae</taxon>
        <taxon>Cryptosporidium</taxon>
    </lineage>
</organism>
<feature type="transmembrane region" description="Helical" evidence="1">
    <location>
        <begin position="15"/>
        <end position="33"/>
    </location>
</feature>
<keyword evidence="1" id="KW-0812">Transmembrane</keyword>
<reference evidence="2 3" key="1">
    <citation type="submission" date="2023-10" db="EMBL/GenBank/DDBJ databases">
        <title>Comparative genomics analysis reveals potential genetic determinants of host preference in Cryptosporidium xiaoi.</title>
        <authorList>
            <person name="Xiao L."/>
            <person name="Li J."/>
        </authorList>
    </citation>
    <scope>NUCLEOTIDE SEQUENCE [LARGE SCALE GENOMIC DNA]</scope>
    <source>
        <strain evidence="2 3">52996</strain>
    </source>
</reference>
<dbReference type="EMBL" id="JAWDEY010000037">
    <property type="protein sequence ID" value="KAK6587537.1"/>
    <property type="molecule type" value="Genomic_DNA"/>
</dbReference>
<protein>
    <submittedName>
        <fullName evidence="2">Uncharacterized protein</fullName>
    </submittedName>
</protein>
<keyword evidence="1" id="KW-0472">Membrane</keyword>
<keyword evidence="1" id="KW-1133">Transmembrane helix</keyword>
<dbReference type="Proteomes" id="UP001311799">
    <property type="component" value="Unassembled WGS sequence"/>
</dbReference>
<evidence type="ECO:0000313" key="2">
    <source>
        <dbReference type="EMBL" id="KAK6587537.1"/>
    </source>
</evidence>